<dbReference type="EMBL" id="JAUZEE010000010">
    <property type="protein sequence ID" value="MDP4302303.1"/>
    <property type="molecule type" value="Genomic_DNA"/>
</dbReference>
<protein>
    <submittedName>
        <fullName evidence="2">PP0621 family protein</fullName>
    </submittedName>
</protein>
<organism evidence="2 3">
    <name type="scientific">Leptothrix discophora</name>
    <dbReference type="NCBI Taxonomy" id="89"/>
    <lineage>
        <taxon>Bacteria</taxon>
        <taxon>Pseudomonadati</taxon>
        <taxon>Pseudomonadota</taxon>
        <taxon>Betaproteobacteria</taxon>
        <taxon>Burkholderiales</taxon>
        <taxon>Sphaerotilaceae</taxon>
        <taxon>Leptothrix</taxon>
    </lineage>
</organism>
<dbReference type="RefSeq" id="WP_305750844.1">
    <property type="nucleotide sequence ID" value="NZ_JAUZEE010000010.1"/>
</dbReference>
<feature type="region of interest" description="Disordered" evidence="1">
    <location>
        <begin position="26"/>
        <end position="46"/>
    </location>
</feature>
<evidence type="ECO:0000313" key="3">
    <source>
        <dbReference type="Proteomes" id="UP001235760"/>
    </source>
</evidence>
<dbReference type="Proteomes" id="UP001235760">
    <property type="component" value="Unassembled WGS sequence"/>
</dbReference>
<sequence>MRALLWLLIGLAAYLLIRKWQRQREQASRRAQPAEVPRRPGAKPAETGRMVRCAHCGLHLPESEAVRGADARDYCSPAHLSAGPRAGLPS</sequence>
<evidence type="ECO:0000256" key="1">
    <source>
        <dbReference type="SAM" id="MobiDB-lite"/>
    </source>
</evidence>
<comment type="caution">
    <text evidence="2">The sequence shown here is derived from an EMBL/GenBank/DDBJ whole genome shotgun (WGS) entry which is preliminary data.</text>
</comment>
<evidence type="ECO:0000313" key="2">
    <source>
        <dbReference type="EMBL" id="MDP4302303.1"/>
    </source>
</evidence>
<gene>
    <name evidence="2" type="ORF">Q8X39_16825</name>
</gene>
<reference evidence="2 3" key="1">
    <citation type="submission" date="2023-08" db="EMBL/GenBank/DDBJ databases">
        <authorList>
            <person name="Roldan D.M."/>
            <person name="Menes R.J."/>
        </authorList>
    </citation>
    <scope>NUCLEOTIDE SEQUENCE [LARGE SCALE GENOMIC DNA]</scope>
    <source>
        <strain evidence="2 3">CCM 2812</strain>
    </source>
</reference>
<dbReference type="NCBIfam" id="NF041023">
    <property type="entry name" value="PP0621_fam"/>
    <property type="match status" value="1"/>
</dbReference>
<proteinExistence type="predicted"/>
<name>A0ABT9G745_LEPDI</name>
<accession>A0ABT9G745</accession>
<keyword evidence="3" id="KW-1185">Reference proteome</keyword>
<dbReference type="InterPro" id="IPR049708">
    <property type="entry name" value="PP0621-like"/>
</dbReference>